<evidence type="ECO:0000313" key="2">
    <source>
        <dbReference type="Proteomes" id="UP001189429"/>
    </source>
</evidence>
<evidence type="ECO:0000313" key="1">
    <source>
        <dbReference type="EMBL" id="CAK0841419.1"/>
    </source>
</evidence>
<sequence length="219" mass="23506">MAAPIGAAPLSREPPVGPGAAEAAVVASAVALPCSCWSSWRSCRGWRGATCSRSGILGPLAEAAGSLAGGCRPCSRPLALATPRPVRVAAAVGEEWEVTQRFGQSGVQQTYVLNEENAEIVLQECREALRQCFGYDKENRDVGITGKVNFVSLEGPFMTIAFDEGNFWHKRSDLLKRVEVCVIDRIPELAGVEIEDESMLVDARRGGSESSNVQDNPMR</sequence>
<gene>
    <name evidence="1" type="ORF">PCOR1329_LOCUS36626</name>
</gene>
<dbReference type="Proteomes" id="UP001189429">
    <property type="component" value="Unassembled WGS sequence"/>
</dbReference>
<protein>
    <submittedName>
        <fullName evidence="1">Uncharacterized protein</fullName>
    </submittedName>
</protein>
<reference evidence="1" key="1">
    <citation type="submission" date="2023-10" db="EMBL/GenBank/DDBJ databases">
        <authorList>
            <person name="Chen Y."/>
            <person name="Shah S."/>
            <person name="Dougan E. K."/>
            <person name="Thang M."/>
            <person name="Chan C."/>
        </authorList>
    </citation>
    <scope>NUCLEOTIDE SEQUENCE [LARGE SCALE GENOMIC DNA]</scope>
</reference>
<comment type="caution">
    <text evidence="1">The sequence shown here is derived from an EMBL/GenBank/DDBJ whole genome shotgun (WGS) entry which is preliminary data.</text>
</comment>
<name>A0ABN9T8L7_9DINO</name>
<accession>A0ABN9T8L7</accession>
<proteinExistence type="predicted"/>
<organism evidence="1 2">
    <name type="scientific">Prorocentrum cordatum</name>
    <dbReference type="NCBI Taxonomy" id="2364126"/>
    <lineage>
        <taxon>Eukaryota</taxon>
        <taxon>Sar</taxon>
        <taxon>Alveolata</taxon>
        <taxon>Dinophyceae</taxon>
        <taxon>Prorocentrales</taxon>
        <taxon>Prorocentraceae</taxon>
        <taxon>Prorocentrum</taxon>
    </lineage>
</organism>
<dbReference type="EMBL" id="CAUYUJ010014454">
    <property type="protein sequence ID" value="CAK0841419.1"/>
    <property type="molecule type" value="Genomic_DNA"/>
</dbReference>
<keyword evidence="2" id="KW-1185">Reference proteome</keyword>
<dbReference type="PANTHER" id="PTHR36018:SF1">
    <property type="entry name" value="OS09G0481800 PROTEIN"/>
    <property type="match status" value="1"/>
</dbReference>
<dbReference type="PANTHER" id="PTHR36018">
    <property type="entry name" value="OS09G0481800 PROTEIN"/>
    <property type="match status" value="1"/>
</dbReference>